<name>A0A942E0F9_9HYPH</name>
<evidence type="ECO:0008006" key="3">
    <source>
        <dbReference type="Google" id="ProtNLM"/>
    </source>
</evidence>
<evidence type="ECO:0000313" key="1">
    <source>
        <dbReference type="EMBL" id="MBS3648731.1"/>
    </source>
</evidence>
<dbReference type="EMBL" id="JAGWCR010000004">
    <property type="protein sequence ID" value="MBS3648731.1"/>
    <property type="molecule type" value="Genomic_DNA"/>
</dbReference>
<dbReference type="InterPro" id="IPR036412">
    <property type="entry name" value="HAD-like_sf"/>
</dbReference>
<accession>A0A942E0F9</accession>
<dbReference type="InterPro" id="IPR023214">
    <property type="entry name" value="HAD_sf"/>
</dbReference>
<dbReference type="Gene3D" id="3.40.50.1000">
    <property type="entry name" value="HAD superfamily/HAD-like"/>
    <property type="match status" value="1"/>
</dbReference>
<dbReference type="AlphaFoldDB" id="A0A942E0F9"/>
<proteinExistence type="predicted"/>
<comment type="caution">
    <text evidence="1">The sequence shown here is derived from an EMBL/GenBank/DDBJ whole genome shotgun (WGS) entry which is preliminary data.</text>
</comment>
<protein>
    <recommendedName>
        <fullName evidence="3">Polynucleotide kinase</fullName>
    </recommendedName>
</protein>
<reference evidence="1" key="1">
    <citation type="submission" date="2021-04" db="EMBL/GenBank/DDBJ databases">
        <title>Pseudaminobacter soli sp. nov., isolated from paddy soil contaminated by heavy metals.</title>
        <authorList>
            <person name="Zhang K."/>
        </authorList>
    </citation>
    <scope>NUCLEOTIDE SEQUENCE</scope>
    <source>
        <strain evidence="1">19-2017</strain>
    </source>
</reference>
<dbReference type="Proteomes" id="UP000680348">
    <property type="component" value="Unassembled WGS sequence"/>
</dbReference>
<keyword evidence="2" id="KW-1185">Reference proteome</keyword>
<gene>
    <name evidence="1" type="ORF">KEU06_08825</name>
</gene>
<sequence length="116" mass="13398">MSGWIGVDFDRTLAVYNGWKGYNHLGEPIMPMVDRIKRWLANGVEVRIFTARWCDVENRQTLQTLMHAWLAKLDIPPLKITNEKDFDTIEIWDDIAVGVEPNTGQCRMGPTGRPLW</sequence>
<organism evidence="1 2">
    <name type="scientific">Pseudaminobacter soli</name>
    <name type="common">ex Zhang et al. 2022</name>
    <dbReference type="NCBI Taxonomy" id="2831468"/>
    <lineage>
        <taxon>Bacteria</taxon>
        <taxon>Pseudomonadati</taxon>
        <taxon>Pseudomonadota</taxon>
        <taxon>Alphaproteobacteria</taxon>
        <taxon>Hyphomicrobiales</taxon>
        <taxon>Phyllobacteriaceae</taxon>
        <taxon>Pseudaminobacter</taxon>
    </lineage>
</organism>
<dbReference type="SUPFAM" id="SSF56784">
    <property type="entry name" value="HAD-like"/>
    <property type="match status" value="1"/>
</dbReference>
<dbReference type="RefSeq" id="WP_188254296.1">
    <property type="nucleotide sequence ID" value="NZ_JABVCF010000004.1"/>
</dbReference>
<evidence type="ECO:0000313" key="2">
    <source>
        <dbReference type="Proteomes" id="UP000680348"/>
    </source>
</evidence>